<protein>
    <submittedName>
        <fullName evidence="1">Uncharacterized protein</fullName>
    </submittedName>
</protein>
<gene>
    <name evidence="1" type="ORF">CTRU02_205297</name>
</gene>
<name>A0ACC3Z3P0_COLTU</name>
<proteinExistence type="predicted"/>
<dbReference type="EMBL" id="VUJX02000003">
    <property type="protein sequence ID" value="KAL0938687.1"/>
    <property type="molecule type" value="Genomic_DNA"/>
</dbReference>
<comment type="caution">
    <text evidence="1">The sequence shown here is derived from an EMBL/GenBank/DDBJ whole genome shotgun (WGS) entry which is preliminary data.</text>
</comment>
<dbReference type="Proteomes" id="UP000805649">
    <property type="component" value="Unassembled WGS sequence"/>
</dbReference>
<reference evidence="1 2" key="1">
    <citation type="journal article" date="2020" name="Phytopathology">
        <title>Genome Sequence Resources of Colletotrichum truncatum, C. plurivorum, C. musicola, and C. sojae: Four Species Pathogenic to Soybean (Glycine max).</title>
        <authorList>
            <person name="Rogerio F."/>
            <person name="Boufleur T.R."/>
            <person name="Ciampi-Guillardi M."/>
            <person name="Sukno S.A."/>
            <person name="Thon M.R."/>
            <person name="Massola Junior N.S."/>
            <person name="Baroncelli R."/>
        </authorList>
    </citation>
    <scope>NUCLEOTIDE SEQUENCE [LARGE SCALE GENOMIC DNA]</scope>
    <source>
        <strain evidence="1 2">CMES1059</strain>
    </source>
</reference>
<evidence type="ECO:0000313" key="2">
    <source>
        <dbReference type="Proteomes" id="UP000805649"/>
    </source>
</evidence>
<evidence type="ECO:0000313" key="1">
    <source>
        <dbReference type="EMBL" id="KAL0938687.1"/>
    </source>
</evidence>
<organism evidence="1 2">
    <name type="scientific">Colletotrichum truncatum</name>
    <name type="common">Anthracnose fungus</name>
    <name type="synonym">Colletotrichum capsici</name>
    <dbReference type="NCBI Taxonomy" id="5467"/>
    <lineage>
        <taxon>Eukaryota</taxon>
        <taxon>Fungi</taxon>
        <taxon>Dikarya</taxon>
        <taxon>Ascomycota</taxon>
        <taxon>Pezizomycotina</taxon>
        <taxon>Sordariomycetes</taxon>
        <taxon>Hypocreomycetidae</taxon>
        <taxon>Glomerellales</taxon>
        <taxon>Glomerellaceae</taxon>
        <taxon>Colletotrichum</taxon>
        <taxon>Colletotrichum truncatum species complex</taxon>
    </lineage>
</organism>
<accession>A0ACC3Z3P0</accession>
<keyword evidence="2" id="KW-1185">Reference proteome</keyword>
<sequence length="373" mass="42326">MAAVQGYVRAAVASGVANSQSQLTVAQVDPLQVLSDAAVQENRGLKEKSKKIESNKGMRAQHGMFHPDIYAAPSMLICSIEQDKKIDSSKALLTPYPGSGIDTYGHKHPRHSFPKAEFHLFKKLPLELRMKIWKFALPGGRIFELSGPDVHFHRLMRVTQPDPSQNNPVVNTRIASGLPDMAITAHKTPKLRLACKEANTAFLETGRFEFGLFGSHYKGVWFNHSEDILYLRAEPTSWINIDMSRIVRVALPHTKLMNKDNCNAKIDVILNYFTSCREIIMLQAVDWEYRSCLPHPRMPPKLYTLKDDDIVSVHDYPMEMSTEIGNVAHWKDVKRIVEQLWKEHVIQARGLSESRIPKFAGMEMLRARPGLFD</sequence>